<dbReference type="PANTHER" id="PTHR43739">
    <property type="entry name" value="XYLOGLUCANASE (EUROFUNG)"/>
    <property type="match status" value="1"/>
</dbReference>
<keyword evidence="5" id="KW-1185">Reference proteome</keyword>
<protein>
    <recommendedName>
        <fullName evidence="3">Sortilin N-terminal domain-containing protein</fullName>
    </recommendedName>
</protein>
<evidence type="ECO:0000256" key="1">
    <source>
        <dbReference type="ARBA" id="ARBA00022737"/>
    </source>
</evidence>
<dbReference type="InterPro" id="IPR052025">
    <property type="entry name" value="Xyloglucanase_GH74"/>
</dbReference>
<dbReference type="PANTHER" id="PTHR43739:SF5">
    <property type="entry name" value="EXO-ALPHA-SIALIDASE"/>
    <property type="match status" value="1"/>
</dbReference>
<dbReference type="InterPro" id="IPR054817">
    <property type="entry name" value="Glycosyl_F510_1955-like"/>
</dbReference>
<evidence type="ECO:0000313" key="4">
    <source>
        <dbReference type="EMBL" id="MCC5599805.1"/>
    </source>
</evidence>
<evidence type="ECO:0000256" key="2">
    <source>
        <dbReference type="SAM" id="MobiDB-lite"/>
    </source>
</evidence>
<keyword evidence="1" id="KW-0677">Repeat</keyword>
<dbReference type="Pfam" id="PF15902">
    <property type="entry name" value="Sortilin-Vps10"/>
    <property type="match status" value="1"/>
</dbReference>
<feature type="compositionally biased region" description="Polar residues" evidence="2">
    <location>
        <begin position="50"/>
        <end position="82"/>
    </location>
</feature>
<sequence>MSQPDSKDHNMMKWMGIAMVVCCAVPIAFSLFLGGGLGVWFGRFIQPPTSNQSTNQPLSANQSTNQSTNQPLSANQSTNQPQPKAVNVSLEKAVNWQVNNHVHGLTVNRDNPNIIYVASHNGLLQRSETGEWFWMGKERADYMGFTADPINSNRFYSSGHPHTGGNLGFQISENQGQDWKQISMPGVDFHAIAIAPSNPNVFYGWPASGAQGLHTSTNGGKTWIKPRMNGLGDAPFDLAVDPRNPEHLFATTRSGMYESTNSGNDWTLVANTQEAPVISLALQKEGNTTVMYGYRFLKSAPGVYRSSDGGKTWEKLWTEINGVVVKLAIAPSNPQIFYTVNDNNAVFQSQDSGKTWKELK</sequence>
<comment type="caution">
    <text evidence="4">The sequence shown here is derived from an EMBL/GenBank/DDBJ whole genome shotgun (WGS) entry which is preliminary data.</text>
</comment>
<dbReference type="RefSeq" id="WP_229484624.1">
    <property type="nucleotide sequence ID" value="NZ_JAIVFQ010000012.1"/>
</dbReference>
<organism evidence="4 5">
    <name type="scientific">Nostoc favosum CHAB5714</name>
    <dbReference type="NCBI Taxonomy" id="2780399"/>
    <lineage>
        <taxon>Bacteria</taxon>
        <taxon>Bacillati</taxon>
        <taxon>Cyanobacteriota</taxon>
        <taxon>Cyanophyceae</taxon>
        <taxon>Nostocales</taxon>
        <taxon>Nostocaceae</taxon>
        <taxon>Nostoc</taxon>
        <taxon>Nostoc favosum</taxon>
    </lineage>
</organism>
<dbReference type="Proteomes" id="UP001199525">
    <property type="component" value="Unassembled WGS sequence"/>
</dbReference>
<proteinExistence type="predicted"/>
<gene>
    <name evidence="4" type="ORF">LC586_11320</name>
</gene>
<evidence type="ECO:0000313" key="5">
    <source>
        <dbReference type="Proteomes" id="UP001199525"/>
    </source>
</evidence>
<accession>A0ABS8I6R8</accession>
<dbReference type="NCBIfam" id="NF045728">
    <property type="entry name" value="glycosyl_F510_1955"/>
    <property type="match status" value="1"/>
</dbReference>
<feature type="domain" description="Sortilin N-terminal" evidence="3">
    <location>
        <begin position="303"/>
        <end position="359"/>
    </location>
</feature>
<reference evidence="4 5" key="1">
    <citation type="journal article" date="2021" name="Microorganisms">
        <title>Genome Evolution of Filamentous Cyanobacterium Nostoc Species: From Facultative Symbiosis to Free Living.</title>
        <authorList>
            <person name="Huo D."/>
            <person name="Li H."/>
            <person name="Cai F."/>
            <person name="Guo X."/>
            <person name="Qiao Z."/>
            <person name="Wang W."/>
            <person name="Yu G."/>
            <person name="Li R."/>
        </authorList>
    </citation>
    <scope>NUCLEOTIDE SEQUENCE [LARGE SCALE GENOMIC DNA]</scope>
    <source>
        <strain evidence="4 5">CHAB 5714</strain>
    </source>
</reference>
<dbReference type="EMBL" id="JAIVFQ010000012">
    <property type="protein sequence ID" value="MCC5599805.1"/>
    <property type="molecule type" value="Genomic_DNA"/>
</dbReference>
<dbReference type="SUPFAM" id="SSF110296">
    <property type="entry name" value="Oligoxyloglucan reducing end-specific cellobiohydrolase"/>
    <property type="match status" value="1"/>
</dbReference>
<evidence type="ECO:0000259" key="3">
    <source>
        <dbReference type="Pfam" id="PF15902"/>
    </source>
</evidence>
<dbReference type="InterPro" id="IPR015943">
    <property type="entry name" value="WD40/YVTN_repeat-like_dom_sf"/>
</dbReference>
<dbReference type="CDD" id="cd15482">
    <property type="entry name" value="Sialidase_non-viral"/>
    <property type="match status" value="1"/>
</dbReference>
<feature type="region of interest" description="Disordered" evidence="2">
    <location>
        <begin position="50"/>
        <end position="85"/>
    </location>
</feature>
<dbReference type="Gene3D" id="2.130.10.10">
    <property type="entry name" value="YVTN repeat-like/Quinoprotein amine dehydrogenase"/>
    <property type="match status" value="2"/>
</dbReference>
<name>A0ABS8I6R8_9NOSO</name>
<dbReference type="InterPro" id="IPR031778">
    <property type="entry name" value="Sortilin_N"/>
</dbReference>